<dbReference type="STRING" id="99656.SAMN05421659_1064"/>
<dbReference type="RefSeq" id="WP_092452953.1">
    <property type="nucleotide sequence ID" value="NZ_FOJI01000006.1"/>
</dbReference>
<sequence>MNLEFSIEETVKTRYSTRTYTDQPISSETKEKINTYISTLSNPFSVKVSFKLLESNTSTNSEKLGTYGVIKGANNYIGATVEKSELALEALGYEFEKLILYLTSLGLGTCWLGGTFNRSSFKNAFEIKENEIFPAISPFGYPSSKKRIADSLVRMVAKSDHRKPWSDLFYNKNFTKLLSLADAGAYAFPLEMIRLAPSASNKQPWRILQDGTTYHFYELQAKGYSTSFGYDIQKVDIGIAACHFHLAALEKDLKGEFKKLQTPTLDVPEQTEYIFSWITA</sequence>
<proteinExistence type="inferred from homology"/>
<dbReference type="PANTHER" id="PTHR43673">
    <property type="entry name" value="NAD(P)H NITROREDUCTASE YDGI-RELATED"/>
    <property type="match status" value="1"/>
</dbReference>
<dbReference type="Gene3D" id="3.40.109.30">
    <property type="entry name" value="putative nitroreductase (tm1586), domain 2"/>
    <property type="match status" value="1"/>
</dbReference>
<evidence type="ECO:0000256" key="1">
    <source>
        <dbReference type="ARBA" id="ARBA00007118"/>
    </source>
</evidence>
<evidence type="ECO:0000259" key="3">
    <source>
        <dbReference type="Pfam" id="PF14512"/>
    </source>
</evidence>
<gene>
    <name evidence="4" type="ORF">SAMN05421659_1064</name>
</gene>
<accession>A0A1I0PU86</accession>
<dbReference type="Proteomes" id="UP000199701">
    <property type="component" value="Unassembled WGS sequence"/>
</dbReference>
<name>A0A1I0PU86_9FIRM</name>
<keyword evidence="5" id="KW-1185">Reference proteome</keyword>
<dbReference type="PANTHER" id="PTHR43673:SF10">
    <property type="entry name" value="NADH DEHYDROGENASE_NAD(P)H NITROREDUCTASE XCC3605-RELATED"/>
    <property type="match status" value="1"/>
</dbReference>
<comment type="similarity">
    <text evidence="1">Belongs to the nitroreductase family.</text>
</comment>
<keyword evidence="2" id="KW-0560">Oxidoreductase</keyword>
<dbReference type="InterPro" id="IPR029478">
    <property type="entry name" value="TM1586_NiRdase"/>
</dbReference>
<dbReference type="EMBL" id="FOJI01000006">
    <property type="protein sequence ID" value="SEW18029.1"/>
    <property type="molecule type" value="Genomic_DNA"/>
</dbReference>
<dbReference type="OrthoDB" id="9814075at2"/>
<dbReference type="Pfam" id="PF14512">
    <property type="entry name" value="TM1586_NiRdase"/>
    <property type="match status" value="1"/>
</dbReference>
<feature type="domain" description="Putative nitroreductase TM1586" evidence="3">
    <location>
        <begin position="7"/>
        <end position="248"/>
    </location>
</feature>
<organism evidence="4 5">
    <name type="scientific">[Clostridium] fimetarium</name>
    <dbReference type="NCBI Taxonomy" id="99656"/>
    <lineage>
        <taxon>Bacteria</taxon>
        <taxon>Bacillati</taxon>
        <taxon>Bacillota</taxon>
        <taxon>Clostridia</taxon>
        <taxon>Lachnospirales</taxon>
        <taxon>Lachnospiraceae</taxon>
    </lineage>
</organism>
<dbReference type="InterPro" id="IPR000415">
    <property type="entry name" value="Nitroreductase-like"/>
</dbReference>
<evidence type="ECO:0000256" key="2">
    <source>
        <dbReference type="ARBA" id="ARBA00023002"/>
    </source>
</evidence>
<dbReference type="AlphaFoldDB" id="A0A1I0PU86"/>
<evidence type="ECO:0000313" key="5">
    <source>
        <dbReference type="Proteomes" id="UP000199701"/>
    </source>
</evidence>
<dbReference type="Gene3D" id="3.40.109.10">
    <property type="entry name" value="NADH Oxidase"/>
    <property type="match status" value="1"/>
</dbReference>
<dbReference type="SUPFAM" id="SSF55469">
    <property type="entry name" value="FMN-dependent nitroreductase-like"/>
    <property type="match status" value="2"/>
</dbReference>
<dbReference type="GO" id="GO:0016491">
    <property type="term" value="F:oxidoreductase activity"/>
    <property type="evidence" value="ECO:0007669"/>
    <property type="project" value="UniProtKB-KW"/>
</dbReference>
<reference evidence="4 5" key="1">
    <citation type="submission" date="2016-10" db="EMBL/GenBank/DDBJ databases">
        <authorList>
            <person name="de Groot N.N."/>
        </authorList>
    </citation>
    <scope>NUCLEOTIDE SEQUENCE [LARGE SCALE GENOMIC DNA]</scope>
    <source>
        <strain evidence="4 5">DSM 9179</strain>
    </source>
</reference>
<evidence type="ECO:0000313" key="4">
    <source>
        <dbReference type="EMBL" id="SEW18029.1"/>
    </source>
</evidence>
<protein>
    <submittedName>
        <fullName evidence="4">Putative TM nitroreductase</fullName>
    </submittedName>
</protein>